<dbReference type="PANTHER" id="PTHR37292:SF2">
    <property type="entry name" value="DUF262 DOMAIN-CONTAINING PROTEIN"/>
    <property type="match status" value="1"/>
</dbReference>
<dbReference type="Pfam" id="PF03235">
    <property type="entry name" value="GmrSD_N"/>
    <property type="match status" value="1"/>
</dbReference>
<organism evidence="2 3">
    <name type="scientific">Ruminococcus callidus ATCC 27760</name>
    <dbReference type="NCBI Taxonomy" id="411473"/>
    <lineage>
        <taxon>Bacteria</taxon>
        <taxon>Bacillati</taxon>
        <taxon>Bacillota</taxon>
        <taxon>Clostridia</taxon>
        <taxon>Eubacteriales</taxon>
        <taxon>Oscillospiraceae</taxon>
        <taxon>Ruminococcus</taxon>
    </lineage>
</organism>
<name>U2M352_9FIRM</name>
<proteinExistence type="predicted"/>
<feature type="domain" description="GmrSD restriction endonucleases N-terminal" evidence="1">
    <location>
        <begin position="21"/>
        <end position="260"/>
    </location>
</feature>
<reference evidence="2 3" key="1">
    <citation type="submission" date="2013-07" db="EMBL/GenBank/DDBJ databases">
        <authorList>
            <person name="Weinstock G."/>
            <person name="Sodergren E."/>
            <person name="Wylie T."/>
            <person name="Fulton L."/>
            <person name="Fulton R."/>
            <person name="Fronick C."/>
            <person name="O'Laughlin M."/>
            <person name="Godfrey J."/>
            <person name="Miner T."/>
            <person name="Herter B."/>
            <person name="Appelbaum E."/>
            <person name="Cordes M."/>
            <person name="Lek S."/>
            <person name="Wollam A."/>
            <person name="Pepin K.H."/>
            <person name="Palsikar V.B."/>
            <person name="Mitreva M."/>
            <person name="Wilson R.K."/>
        </authorList>
    </citation>
    <scope>NUCLEOTIDE SEQUENCE [LARGE SCALE GENOMIC DNA]</scope>
    <source>
        <strain evidence="2 3">ATCC 27760</strain>
    </source>
</reference>
<dbReference type="AlphaFoldDB" id="U2M352"/>
<keyword evidence="3" id="KW-1185">Reference proteome</keyword>
<dbReference type="eggNOG" id="COG1479">
    <property type="taxonomic scope" value="Bacteria"/>
</dbReference>
<dbReference type="RefSeq" id="WP_021682942.1">
    <property type="nucleotide sequence ID" value="NZ_KI260449.1"/>
</dbReference>
<accession>U2M352</accession>
<evidence type="ECO:0000313" key="3">
    <source>
        <dbReference type="Proteomes" id="UP000016662"/>
    </source>
</evidence>
<dbReference type="InterPro" id="IPR004919">
    <property type="entry name" value="GmrSD_N"/>
</dbReference>
<dbReference type="Proteomes" id="UP000016662">
    <property type="component" value="Unassembled WGS sequence"/>
</dbReference>
<evidence type="ECO:0000259" key="1">
    <source>
        <dbReference type="Pfam" id="PF03235"/>
    </source>
</evidence>
<sequence>MAINIAPKSLDTELSELMREVSSGKEQLPEFQRGWTWDNDRIRGIIASLSQGYPMGAIMRLEYGNENVRFKYRTIEGVTVTGVTPEFLILDGQQRLTSMYRATCCKEPVETMTEKGKKIKRYYYLDIKKCLDESEDRVDAVIAVPSDRKVKTNFDRDVVLDLSTRELEFEHEMFPINIIFDSNAREDWADGYKEYHEYDKAFMEKYKQFRTQVIDTIVGYKLPVITLGKETPREAVCKVFENVNTGGVPLTVFELVTATFATYDFDLRKDWIECRDKIRGKGETLNTDVMEGVDETSFLTAITLYTTYLSDKMTTCKKKDVLALNFEDYKKNRGILLEGYKMARKFLFQQYVFRKRDLPYTTQLIPLSAICAVIGTVTFNLPSTQKILAKWFWCGIMGEMYGGANETRYATDIEDVVAEIQGKDSQNKTINAAYFSATRLLSLQTRNSAAYKGIMALVYREQCRDFMQGITMDIVKSMDESPDIHHIFPEAYCKKMGLDKTKWNSIVNKTPLLPASNRQIGGDAPSVYSGNIMKKAEIDEVELRFRIESHLVNYDYLIADDFDHYFIARAKAILKVIEAAMGKTIADKGSEQTIKEYGCSLEDNAN</sequence>
<evidence type="ECO:0000313" key="2">
    <source>
        <dbReference type="EMBL" id="ERJ96184.1"/>
    </source>
</evidence>
<dbReference type="EMBL" id="AWVF01000178">
    <property type="protein sequence ID" value="ERJ96184.1"/>
    <property type="molecule type" value="Genomic_DNA"/>
</dbReference>
<dbReference type="PATRIC" id="fig|411473.3.peg.1189"/>
<protein>
    <recommendedName>
        <fullName evidence="1">GmrSD restriction endonucleases N-terminal domain-containing protein</fullName>
    </recommendedName>
</protein>
<dbReference type="PANTHER" id="PTHR37292">
    <property type="entry name" value="VNG6097C"/>
    <property type="match status" value="1"/>
</dbReference>
<dbReference type="STRING" id="411473.RUMCAL_01471"/>
<dbReference type="HOGENOM" id="CLU_021082_0_0_9"/>
<dbReference type="eggNOG" id="COG3472">
    <property type="taxonomic scope" value="Bacteria"/>
</dbReference>
<gene>
    <name evidence="2" type="ORF">RUMCAL_01471</name>
</gene>
<comment type="caution">
    <text evidence="2">The sequence shown here is derived from an EMBL/GenBank/DDBJ whole genome shotgun (WGS) entry which is preliminary data.</text>
</comment>